<sequence length="270" mass="31306">MANINYPMQTTLHVLNGSSTAHVFRETGIPGDILVWREIFSQGPLSNNVSSADFWETRKKWIARTFKELPEEYQKTVVEPLEMLKEPYETINLWFEFDLHCQANLLGMMALLAQNTNLSPPAVFLICPGEFPGKPDFKGMGELQADELEYLYENIIVQLGEIDFVIAGEAWKLYVATDTDALEKWLNETEFWGNMHLLKPAMQAHLKRLRTNEAGLNYIEQKLLDIYSKGAQTRHTIYQRFWKDEKIYGLGDTEIDLYLQPLIDRQLIRL</sequence>
<dbReference type="OrthoDB" id="127805at2"/>
<reference evidence="2 3" key="1">
    <citation type="journal article" date="2017" name="Curr. Microbiol.">
        <title>Mucilaginibacter ginsenosidivorans sp. nov., Isolated from Soil of Ginseng Field.</title>
        <authorList>
            <person name="Kim M.M."/>
            <person name="Siddiqi M.Z."/>
            <person name="Im W.T."/>
        </authorList>
    </citation>
    <scope>NUCLEOTIDE SEQUENCE [LARGE SCALE GENOMIC DNA]</scope>
    <source>
        <strain evidence="2 3">Gsoil 3017</strain>
    </source>
</reference>
<feature type="domain" description="DUF1835" evidence="1">
    <location>
        <begin position="13"/>
        <end position="115"/>
    </location>
</feature>
<dbReference type="Proteomes" id="UP000321479">
    <property type="component" value="Chromosome"/>
</dbReference>
<evidence type="ECO:0000259" key="1">
    <source>
        <dbReference type="Pfam" id="PF08874"/>
    </source>
</evidence>
<dbReference type="KEGG" id="mgin:FRZ54_01370"/>
<name>A0A5B8URE9_9SPHI</name>
<dbReference type="AlphaFoldDB" id="A0A5B8URE9"/>
<dbReference type="InterPro" id="IPR014973">
    <property type="entry name" value="DUF1835"/>
</dbReference>
<evidence type="ECO:0000313" key="3">
    <source>
        <dbReference type="Proteomes" id="UP000321479"/>
    </source>
</evidence>
<keyword evidence="3" id="KW-1185">Reference proteome</keyword>
<evidence type="ECO:0000313" key="2">
    <source>
        <dbReference type="EMBL" id="QEC61285.1"/>
    </source>
</evidence>
<organism evidence="2 3">
    <name type="scientific">Mucilaginibacter ginsenosidivorans</name>
    <dbReference type="NCBI Taxonomy" id="398053"/>
    <lineage>
        <taxon>Bacteria</taxon>
        <taxon>Pseudomonadati</taxon>
        <taxon>Bacteroidota</taxon>
        <taxon>Sphingobacteriia</taxon>
        <taxon>Sphingobacteriales</taxon>
        <taxon>Sphingobacteriaceae</taxon>
        <taxon>Mucilaginibacter</taxon>
    </lineage>
</organism>
<protein>
    <submittedName>
        <fullName evidence="2">DUF1835 domain-containing protein</fullName>
    </submittedName>
</protein>
<gene>
    <name evidence="2" type="ORF">FRZ54_01370</name>
</gene>
<accession>A0A5B8URE9</accession>
<dbReference type="EMBL" id="CP042436">
    <property type="protein sequence ID" value="QEC61285.1"/>
    <property type="molecule type" value="Genomic_DNA"/>
</dbReference>
<proteinExistence type="predicted"/>
<dbReference type="Pfam" id="PF08874">
    <property type="entry name" value="DUF1835"/>
    <property type="match status" value="1"/>
</dbReference>